<dbReference type="InterPro" id="IPR037151">
    <property type="entry name" value="AlkB-like_sf"/>
</dbReference>
<dbReference type="Gene3D" id="2.60.120.590">
    <property type="entry name" value="Alpha-ketoglutarate-dependent dioxygenase AlkB-like"/>
    <property type="match status" value="1"/>
</dbReference>
<evidence type="ECO:0000313" key="30">
    <source>
        <dbReference type="Proteomes" id="UP001231518"/>
    </source>
</evidence>
<comment type="cofactor">
    <cofactor evidence="1">
        <name>Fe(2+)</name>
        <dbReference type="ChEBI" id="CHEBI:29033"/>
    </cofactor>
</comment>
<comment type="catalytic activity">
    <reaction evidence="13">
        <text>an N(3)-methyl-2'-deoxycytidine in single-stranded DNA + 2-oxoglutarate + O2 = a 2'-deoxycytidine in single-stranded DNA + formaldehyde + succinate + CO2 + H(+)</text>
        <dbReference type="Rhea" id="RHEA:70435"/>
        <dbReference type="Rhea" id="RHEA-COMP:12846"/>
        <dbReference type="Rhea" id="RHEA-COMP:17894"/>
        <dbReference type="ChEBI" id="CHEBI:15378"/>
        <dbReference type="ChEBI" id="CHEBI:15379"/>
        <dbReference type="ChEBI" id="CHEBI:16526"/>
        <dbReference type="ChEBI" id="CHEBI:16810"/>
        <dbReference type="ChEBI" id="CHEBI:16842"/>
        <dbReference type="ChEBI" id="CHEBI:30031"/>
        <dbReference type="ChEBI" id="CHEBI:85452"/>
        <dbReference type="ChEBI" id="CHEBI:139075"/>
    </reaction>
    <physiologicalReaction direction="left-to-right" evidence="13">
        <dbReference type="Rhea" id="RHEA:70436"/>
    </physiologicalReaction>
</comment>
<evidence type="ECO:0000256" key="18">
    <source>
        <dbReference type="ARBA" id="ARBA00052597"/>
    </source>
</evidence>
<evidence type="ECO:0000256" key="27">
    <source>
        <dbReference type="PIRSR" id="PIRSR632852-1"/>
    </source>
</evidence>
<comment type="catalytic activity">
    <reaction evidence="21">
        <text>a methylated nucleobase within DNA + 2-oxoglutarate + O2 = a nucleobase within DNA + formaldehyde + succinate + CO2</text>
        <dbReference type="Rhea" id="RHEA:30299"/>
        <dbReference type="Rhea" id="RHEA-COMP:12192"/>
        <dbReference type="Rhea" id="RHEA-COMP:12193"/>
        <dbReference type="ChEBI" id="CHEBI:15379"/>
        <dbReference type="ChEBI" id="CHEBI:16526"/>
        <dbReference type="ChEBI" id="CHEBI:16810"/>
        <dbReference type="ChEBI" id="CHEBI:16842"/>
        <dbReference type="ChEBI" id="CHEBI:30031"/>
        <dbReference type="ChEBI" id="CHEBI:32875"/>
        <dbReference type="ChEBI" id="CHEBI:64428"/>
        <dbReference type="EC" id="1.14.11.33"/>
    </reaction>
    <physiologicalReaction direction="left-to-right" evidence="21">
        <dbReference type="Rhea" id="RHEA:30300"/>
    </physiologicalReaction>
</comment>
<name>A0AAD8DTT1_MYTSE</name>
<evidence type="ECO:0000256" key="3">
    <source>
        <dbReference type="ARBA" id="ARBA00004642"/>
    </source>
</evidence>
<keyword evidence="10" id="KW-0234">DNA repair</keyword>
<dbReference type="GO" id="GO:0005730">
    <property type="term" value="C:nucleolus"/>
    <property type="evidence" value="ECO:0007669"/>
    <property type="project" value="UniProtKB-SubCell"/>
</dbReference>
<evidence type="ECO:0000256" key="21">
    <source>
        <dbReference type="ARBA" id="ARBA00053025"/>
    </source>
</evidence>
<feature type="binding site" evidence="27">
    <location>
        <position position="269"/>
    </location>
    <ligand>
        <name>2-oxoglutarate</name>
        <dbReference type="ChEBI" id="CHEBI:16810"/>
    </ligand>
</feature>
<dbReference type="GO" id="GO:0008198">
    <property type="term" value="F:ferrous iron binding"/>
    <property type="evidence" value="ECO:0007669"/>
    <property type="project" value="TreeGrafter"/>
</dbReference>
<keyword evidence="8" id="KW-0560">Oxidoreductase</keyword>
<evidence type="ECO:0000256" key="14">
    <source>
        <dbReference type="ARBA" id="ARBA00051189"/>
    </source>
</evidence>
<dbReference type="InterPro" id="IPR027450">
    <property type="entry name" value="AlkB-like"/>
</dbReference>
<evidence type="ECO:0000256" key="1">
    <source>
        <dbReference type="ARBA" id="ARBA00001954"/>
    </source>
</evidence>
<accession>A0AAD8DTT1</accession>
<comment type="catalytic activity">
    <reaction evidence="17">
        <text>a 1,N(2)-etheno-2'-deoxyguanosine in double-stranded DNA + 2-oxoglutarate + O2 + H2O = a 2'-deoxyguanosine in double-stranded DNA + glyoxal + succinate + CO2</text>
        <dbReference type="Rhea" id="RHEA:70487"/>
        <dbReference type="Rhea" id="RHEA-COMP:17910"/>
        <dbReference type="Rhea" id="RHEA-COMP:17912"/>
        <dbReference type="ChEBI" id="CHEBI:15377"/>
        <dbReference type="ChEBI" id="CHEBI:15379"/>
        <dbReference type="ChEBI" id="CHEBI:16526"/>
        <dbReference type="ChEBI" id="CHEBI:16810"/>
        <dbReference type="ChEBI" id="CHEBI:30031"/>
        <dbReference type="ChEBI" id="CHEBI:34779"/>
        <dbReference type="ChEBI" id="CHEBI:85445"/>
        <dbReference type="ChEBI" id="CHEBI:189586"/>
    </reaction>
    <physiologicalReaction direction="left-to-right" evidence="17">
        <dbReference type="Rhea" id="RHEA:70488"/>
    </physiologicalReaction>
</comment>
<dbReference type="PANTHER" id="PTHR31573">
    <property type="entry name" value="ALPHA-KETOGLUTARATE-DEPENDENT DIOXYGENASE ALKB HOMOLOG 2"/>
    <property type="match status" value="1"/>
</dbReference>
<evidence type="ECO:0000256" key="24">
    <source>
        <dbReference type="ARBA" id="ARBA00072134"/>
    </source>
</evidence>
<feature type="domain" description="Alpha-ketoglutarate-dependent dioxygenase AlkB-like" evidence="28">
    <location>
        <begin position="221"/>
        <end position="323"/>
    </location>
</feature>
<evidence type="ECO:0000256" key="11">
    <source>
        <dbReference type="ARBA" id="ARBA00023242"/>
    </source>
</evidence>
<evidence type="ECO:0000256" key="2">
    <source>
        <dbReference type="ARBA" id="ARBA00004604"/>
    </source>
</evidence>
<dbReference type="GO" id="GO:0005654">
    <property type="term" value="C:nucleoplasm"/>
    <property type="evidence" value="ECO:0007669"/>
    <property type="project" value="UniProtKB-SubCell"/>
</dbReference>
<evidence type="ECO:0000256" key="23">
    <source>
        <dbReference type="ARBA" id="ARBA00066725"/>
    </source>
</evidence>
<gene>
    <name evidence="29" type="ORF">PYW07_004177</name>
</gene>
<evidence type="ECO:0000256" key="6">
    <source>
        <dbReference type="ARBA" id="ARBA00022842"/>
    </source>
</evidence>
<keyword evidence="6" id="KW-0460">Magnesium</keyword>
<evidence type="ECO:0000256" key="16">
    <source>
        <dbReference type="ARBA" id="ARBA00051434"/>
    </source>
</evidence>
<evidence type="ECO:0000256" key="25">
    <source>
        <dbReference type="ARBA" id="ARBA00077989"/>
    </source>
</evidence>
<dbReference type="AlphaFoldDB" id="A0AAD8DTT1"/>
<evidence type="ECO:0000256" key="4">
    <source>
        <dbReference type="ARBA" id="ARBA00022723"/>
    </source>
</evidence>
<dbReference type="SUPFAM" id="SSF51197">
    <property type="entry name" value="Clavaminate synthase-like"/>
    <property type="match status" value="1"/>
</dbReference>
<feature type="binding site" evidence="27">
    <location>
        <position position="267"/>
    </location>
    <ligand>
        <name>2-oxoglutarate</name>
        <dbReference type="ChEBI" id="CHEBI:16810"/>
    </ligand>
</feature>
<dbReference type="GO" id="GO:0006307">
    <property type="term" value="P:DNA alkylation repair"/>
    <property type="evidence" value="ECO:0007669"/>
    <property type="project" value="TreeGrafter"/>
</dbReference>
<feature type="binding site" evidence="27">
    <location>
        <position position="279"/>
    </location>
    <ligand>
        <name>2-oxoglutarate</name>
        <dbReference type="ChEBI" id="CHEBI:16810"/>
    </ligand>
</feature>
<evidence type="ECO:0000256" key="15">
    <source>
        <dbReference type="ARBA" id="ARBA00051376"/>
    </source>
</evidence>
<comment type="catalytic activity">
    <reaction evidence="12">
        <text>an N(1)-methyl-2'-deoxyadenosine in single-stranded DNA + 2-oxoglutarate + O2 = a 2'-deoxyadenosine in single-stranded DNA + formaldehyde + succinate + CO2 + H(+)</text>
        <dbReference type="Rhea" id="RHEA:70447"/>
        <dbReference type="Rhea" id="RHEA-COMP:17895"/>
        <dbReference type="Rhea" id="RHEA-COMP:17896"/>
        <dbReference type="ChEBI" id="CHEBI:15378"/>
        <dbReference type="ChEBI" id="CHEBI:15379"/>
        <dbReference type="ChEBI" id="CHEBI:16526"/>
        <dbReference type="ChEBI" id="CHEBI:16810"/>
        <dbReference type="ChEBI" id="CHEBI:16842"/>
        <dbReference type="ChEBI" id="CHEBI:30031"/>
        <dbReference type="ChEBI" id="CHEBI:90615"/>
        <dbReference type="ChEBI" id="CHEBI:139096"/>
    </reaction>
    <physiologicalReaction direction="left-to-right" evidence="12">
        <dbReference type="Rhea" id="RHEA:70448"/>
    </physiologicalReaction>
</comment>
<evidence type="ECO:0000256" key="9">
    <source>
        <dbReference type="ARBA" id="ARBA00023004"/>
    </source>
</evidence>
<dbReference type="EMBL" id="JARGEI010000012">
    <property type="protein sequence ID" value="KAJ8722997.1"/>
    <property type="molecule type" value="Genomic_DNA"/>
</dbReference>
<evidence type="ECO:0000256" key="8">
    <source>
        <dbReference type="ARBA" id="ARBA00023002"/>
    </source>
</evidence>
<evidence type="ECO:0000313" key="29">
    <source>
        <dbReference type="EMBL" id="KAJ8722997.1"/>
    </source>
</evidence>
<keyword evidence="11" id="KW-0539">Nucleus</keyword>
<evidence type="ECO:0000256" key="10">
    <source>
        <dbReference type="ARBA" id="ARBA00023204"/>
    </source>
</evidence>
<keyword evidence="7" id="KW-0223">Dioxygenase</keyword>
<evidence type="ECO:0000256" key="5">
    <source>
        <dbReference type="ARBA" id="ARBA00022763"/>
    </source>
</evidence>
<comment type="catalytic activity">
    <reaction evidence="16">
        <text>a 3,N(4)-etheno-2'-deoxycytidine in double-stranded DNA + 2-oxoglutarate + O2 + H2O = a 2'-deoxycytidine in double-stranded DNA + glyoxal + succinate + CO2</text>
        <dbReference type="Rhea" id="RHEA:70467"/>
        <dbReference type="Rhea" id="RHEA-COMP:17070"/>
        <dbReference type="Rhea" id="RHEA-COMP:17905"/>
        <dbReference type="ChEBI" id="CHEBI:15377"/>
        <dbReference type="ChEBI" id="CHEBI:15379"/>
        <dbReference type="ChEBI" id="CHEBI:16526"/>
        <dbReference type="ChEBI" id="CHEBI:16810"/>
        <dbReference type="ChEBI" id="CHEBI:30031"/>
        <dbReference type="ChEBI" id="CHEBI:34779"/>
        <dbReference type="ChEBI" id="CHEBI:85452"/>
        <dbReference type="ChEBI" id="CHEBI:189585"/>
    </reaction>
    <physiologicalReaction direction="left-to-right" evidence="16">
        <dbReference type="Rhea" id="RHEA:70468"/>
    </physiologicalReaction>
</comment>
<comment type="catalytic activity">
    <reaction evidence="14">
        <text>a 1,N(6)-etheno-2'-deoxyadenosine in single-stranded DNA + 2-oxoglutarate + O2 + H2O = a 2'-deoxyadenosine in single-stranded DNA + glyoxal + succinate + CO2</text>
        <dbReference type="Rhea" id="RHEA:70459"/>
        <dbReference type="Rhea" id="RHEA-COMP:17896"/>
        <dbReference type="Rhea" id="RHEA-COMP:17904"/>
        <dbReference type="ChEBI" id="CHEBI:15377"/>
        <dbReference type="ChEBI" id="CHEBI:15379"/>
        <dbReference type="ChEBI" id="CHEBI:16526"/>
        <dbReference type="ChEBI" id="CHEBI:16810"/>
        <dbReference type="ChEBI" id="CHEBI:30031"/>
        <dbReference type="ChEBI" id="CHEBI:34779"/>
        <dbReference type="ChEBI" id="CHEBI:90615"/>
        <dbReference type="ChEBI" id="CHEBI:189583"/>
    </reaction>
    <physiologicalReaction direction="left-to-right" evidence="14">
        <dbReference type="Rhea" id="RHEA:70460"/>
    </physiologicalReaction>
</comment>
<evidence type="ECO:0000256" key="12">
    <source>
        <dbReference type="ARBA" id="ARBA00051010"/>
    </source>
</evidence>
<comment type="subunit">
    <text evidence="22">Interacts with PCNA homotrimer; this interaction is enhanced during the S-phase of the cell cycle. Interacts with nucleolar proteins NCL, UBTF and NPM1. Interacts with XRCC5-XRCC6 heterodimer.</text>
</comment>
<comment type="catalytic activity">
    <reaction evidence="18">
        <text>a 3,N(4)-etheno-2'-deoxycytidine in single-stranded DNA + 2-oxoglutarate + O2 + H2O = a 2'-deoxycytidine in single-stranded DNA + glyoxal + succinate + CO2</text>
        <dbReference type="Rhea" id="RHEA:70471"/>
        <dbReference type="Rhea" id="RHEA-COMP:12846"/>
        <dbReference type="Rhea" id="RHEA-COMP:17906"/>
        <dbReference type="ChEBI" id="CHEBI:15377"/>
        <dbReference type="ChEBI" id="CHEBI:15379"/>
        <dbReference type="ChEBI" id="CHEBI:16526"/>
        <dbReference type="ChEBI" id="CHEBI:16810"/>
        <dbReference type="ChEBI" id="CHEBI:30031"/>
        <dbReference type="ChEBI" id="CHEBI:34779"/>
        <dbReference type="ChEBI" id="CHEBI:85452"/>
        <dbReference type="ChEBI" id="CHEBI:189585"/>
    </reaction>
    <physiologicalReaction direction="left-to-right" evidence="18">
        <dbReference type="Rhea" id="RHEA:70472"/>
    </physiologicalReaction>
</comment>
<evidence type="ECO:0000256" key="26">
    <source>
        <dbReference type="ARBA" id="ARBA00081727"/>
    </source>
</evidence>
<feature type="binding site" evidence="27">
    <location>
        <begin position="230"/>
        <end position="232"/>
    </location>
    <ligand>
        <name>substrate</name>
    </ligand>
</feature>
<dbReference type="InterPro" id="IPR032852">
    <property type="entry name" value="ALKBH2"/>
</dbReference>
<organism evidence="29 30">
    <name type="scientific">Mythimna separata</name>
    <name type="common">Oriental armyworm</name>
    <name type="synonym">Pseudaletia separata</name>
    <dbReference type="NCBI Taxonomy" id="271217"/>
    <lineage>
        <taxon>Eukaryota</taxon>
        <taxon>Metazoa</taxon>
        <taxon>Ecdysozoa</taxon>
        <taxon>Arthropoda</taxon>
        <taxon>Hexapoda</taxon>
        <taxon>Insecta</taxon>
        <taxon>Pterygota</taxon>
        <taxon>Neoptera</taxon>
        <taxon>Endopterygota</taxon>
        <taxon>Lepidoptera</taxon>
        <taxon>Glossata</taxon>
        <taxon>Ditrysia</taxon>
        <taxon>Noctuoidea</taxon>
        <taxon>Noctuidae</taxon>
        <taxon>Noctuinae</taxon>
        <taxon>Hadenini</taxon>
        <taxon>Mythimna</taxon>
    </lineage>
</organism>
<sequence length="342" mass="39208">MCGFDVVFQRSFAIKKEGFNQMLEITRNTTIANRKETLRKDSSCRPHCTDSQEVIQEDILVPLVSDAPKLKGLPGEFVWTVKDKDGLISKLYEYDFTSDYLDGDTEIRRIRQYSVYFDKDCLLDSIGSKTVIHNETNESRPAPPRRFNRHGMEKLKEIDLKTVNWKSIKQDGLDIEYAVPISKVIASQIFEELESTLEYFTGDLSKIKVFGKIYPLPRQQVAYGDSGITYTYSGVTVPALPWPAPVLALRDFLVALKGIKYDFVLVNKYRNGNDHMGEHRDNEPELDPTYPIASISFGQERTFVLKHRDARKPGKDKKPIPPGKNLFQIFILIYSDRVIDIP</sequence>
<proteinExistence type="predicted"/>
<dbReference type="PANTHER" id="PTHR31573:SF1">
    <property type="entry name" value="DNA OXIDATIVE DEMETHYLASE ALKBH2"/>
    <property type="match status" value="1"/>
</dbReference>
<comment type="caution">
    <text evidence="29">The sequence shown here is derived from an EMBL/GenBank/DDBJ whole genome shotgun (WGS) entry which is preliminary data.</text>
</comment>
<comment type="catalytic activity">
    <reaction evidence="19">
        <text>a 1,N(6)-etheno-2'-deoxyadenosine in double-stranded DNA + 2-oxoglutarate + O2 + H2O = a 2'-deoxyadenosine in double-stranded DNA + glyoxal + succinate + CO2</text>
        <dbReference type="Rhea" id="RHEA:70463"/>
        <dbReference type="Rhea" id="RHEA-COMP:17897"/>
        <dbReference type="Rhea" id="RHEA-COMP:17903"/>
        <dbReference type="ChEBI" id="CHEBI:15377"/>
        <dbReference type="ChEBI" id="CHEBI:15379"/>
        <dbReference type="ChEBI" id="CHEBI:16526"/>
        <dbReference type="ChEBI" id="CHEBI:16810"/>
        <dbReference type="ChEBI" id="CHEBI:30031"/>
        <dbReference type="ChEBI" id="CHEBI:34779"/>
        <dbReference type="ChEBI" id="CHEBI:90615"/>
        <dbReference type="ChEBI" id="CHEBI:189583"/>
    </reaction>
    <physiologicalReaction direction="left-to-right" evidence="19">
        <dbReference type="Rhea" id="RHEA:70464"/>
    </physiologicalReaction>
</comment>
<evidence type="ECO:0000256" key="17">
    <source>
        <dbReference type="ARBA" id="ARBA00051755"/>
    </source>
</evidence>
<dbReference type="Proteomes" id="UP001231518">
    <property type="component" value="Chromosome 15"/>
</dbReference>
<keyword evidence="9" id="KW-0408">Iron</keyword>
<protein>
    <recommendedName>
        <fullName evidence="24">DNA oxidative demethylase ALKBH2</fullName>
        <ecNumber evidence="23">1.14.11.33</ecNumber>
    </recommendedName>
    <alternativeName>
        <fullName evidence="25">Alkylated DNA repair protein alkB homolog 2</fullName>
    </alternativeName>
    <alternativeName>
        <fullName evidence="26">Alpha-ketoglutarate-dependent dioxygenase alkB homolog 2</fullName>
    </alternativeName>
</protein>
<feature type="binding site" evidence="27">
    <location>
        <begin position="210"/>
        <end position="212"/>
    </location>
    <ligand>
        <name>substrate</name>
    </ligand>
</feature>
<keyword evidence="30" id="KW-1185">Reference proteome</keyword>
<keyword evidence="5" id="KW-0227">DNA damage</keyword>
<comment type="catalytic activity">
    <reaction evidence="15">
        <text>an N(3)-methyl-2'-deoxycytidine in double-stranded DNA + 2-oxoglutarate + O2 = a 2'-deoxycytidine in double-stranded DNA + formaldehyde + succinate + CO2 + H(+)</text>
        <dbReference type="Rhea" id="RHEA:70439"/>
        <dbReference type="Rhea" id="RHEA-COMP:14237"/>
        <dbReference type="Rhea" id="RHEA-COMP:17070"/>
        <dbReference type="ChEBI" id="CHEBI:15378"/>
        <dbReference type="ChEBI" id="CHEBI:15379"/>
        <dbReference type="ChEBI" id="CHEBI:16526"/>
        <dbReference type="ChEBI" id="CHEBI:16810"/>
        <dbReference type="ChEBI" id="CHEBI:16842"/>
        <dbReference type="ChEBI" id="CHEBI:30031"/>
        <dbReference type="ChEBI" id="CHEBI:85452"/>
        <dbReference type="ChEBI" id="CHEBI:139075"/>
    </reaction>
    <physiologicalReaction direction="left-to-right" evidence="15">
        <dbReference type="Rhea" id="RHEA:70440"/>
    </physiologicalReaction>
</comment>
<comment type="catalytic activity">
    <reaction evidence="20">
        <text>an N(1)-methyl-2'-deoxyadenosine in double-stranded DNA + 2-oxoglutarate + O2 = a 2'-deoxyadenosine in double-stranded DNA + formaldehyde + succinate + CO2 + H(+)</text>
        <dbReference type="Rhea" id="RHEA:70443"/>
        <dbReference type="Rhea" id="RHEA-COMP:14236"/>
        <dbReference type="Rhea" id="RHEA-COMP:17897"/>
        <dbReference type="ChEBI" id="CHEBI:15378"/>
        <dbReference type="ChEBI" id="CHEBI:15379"/>
        <dbReference type="ChEBI" id="CHEBI:16526"/>
        <dbReference type="ChEBI" id="CHEBI:16810"/>
        <dbReference type="ChEBI" id="CHEBI:16842"/>
        <dbReference type="ChEBI" id="CHEBI:30031"/>
        <dbReference type="ChEBI" id="CHEBI:90615"/>
        <dbReference type="ChEBI" id="CHEBI:139096"/>
    </reaction>
    <physiologicalReaction direction="left-to-right" evidence="20">
        <dbReference type="Rhea" id="RHEA:70444"/>
    </physiologicalReaction>
</comment>
<evidence type="ECO:0000256" key="7">
    <source>
        <dbReference type="ARBA" id="ARBA00022964"/>
    </source>
</evidence>
<reference evidence="29" key="1">
    <citation type="submission" date="2023-03" db="EMBL/GenBank/DDBJ databases">
        <title>Chromosome-level genomes of two armyworms, Mythimna separata and Mythimna loreyi, provide insights into the biosynthesis and reception of sex pheromones.</title>
        <authorList>
            <person name="Zhao H."/>
        </authorList>
    </citation>
    <scope>NUCLEOTIDE SEQUENCE</scope>
    <source>
        <strain evidence="29">BeijingLab</strain>
        <tissue evidence="29">Pupa</tissue>
    </source>
</reference>
<dbReference type="EC" id="1.14.11.33" evidence="23"/>
<evidence type="ECO:0000256" key="22">
    <source>
        <dbReference type="ARBA" id="ARBA00062909"/>
    </source>
</evidence>
<dbReference type="GO" id="GO:0035516">
    <property type="term" value="F:broad specificity oxidative DNA demethylase activity"/>
    <property type="evidence" value="ECO:0007669"/>
    <property type="project" value="UniProtKB-EC"/>
</dbReference>
<comment type="subcellular location">
    <subcellularLocation>
        <location evidence="2">Nucleus</location>
        <location evidence="2">Nucleolus</location>
    </subcellularLocation>
    <subcellularLocation>
        <location evidence="3">Nucleus</location>
        <location evidence="3">Nucleoplasm</location>
    </subcellularLocation>
</comment>
<evidence type="ECO:0000259" key="28">
    <source>
        <dbReference type="Pfam" id="PF13532"/>
    </source>
</evidence>
<evidence type="ECO:0000256" key="19">
    <source>
        <dbReference type="ARBA" id="ARBA00052627"/>
    </source>
</evidence>
<dbReference type="GO" id="GO:0051747">
    <property type="term" value="F:cytosine C-5 DNA demethylase activity"/>
    <property type="evidence" value="ECO:0007669"/>
    <property type="project" value="TreeGrafter"/>
</dbReference>
<dbReference type="Pfam" id="PF13532">
    <property type="entry name" value="2OG-FeII_Oxy_2"/>
    <property type="match status" value="1"/>
</dbReference>
<dbReference type="FunFam" id="2.60.120.590:FF:000004">
    <property type="entry name" value="DNA oxidative demethylase ALKBH2"/>
    <property type="match status" value="1"/>
</dbReference>
<evidence type="ECO:0000256" key="20">
    <source>
        <dbReference type="ARBA" id="ARBA00052800"/>
    </source>
</evidence>
<keyword evidence="4" id="KW-0479">Metal-binding</keyword>
<evidence type="ECO:0000256" key="13">
    <source>
        <dbReference type="ARBA" id="ARBA00051165"/>
    </source>
</evidence>